<dbReference type="AlphaFoldDB" id="A0A8K0HBL0"/>
<evidence type="ECO:0000313" key="5">
    <source>
        <dbReference type="Proteomes" id="UP000796880"/>
    </source>
</evidence>
<name>A0A8K0HBL0_9ROSA</name>
<comment type="caution">
    <text evidence="4">The sequence shown here is derived from an EMBL/GenBank/DDBJ whole genome shotgun (WGS) entry which is preliminary data.</text>
</comment>
<dbReference type="EMBL" id="VOIH02000004">
    <property type="protein sequence ID" value="KAF3449351.1"/>
    <property type="molecule type" value="Genomic_DNA"/>
</dbReference>
<gene>
    <name evidence="4" type="ORF">FNV43_RR10079</name>
</gene>
<dbReference type="Pfam" id="PF20160">
    <property type="entry name" value="C-JID"/>
    <property type="match status" value="1"/>
</dbReference>
<evidence type="ECO:0000313" key="4">
    <source>
        <dbReference type="EMBL" id="KAF3449351.1"/>
    </source>
</evidence>
<dbReference type="InterPro" id="IPR045344">
    <property type="entry name" value="C-JID"/>
</dbReference>
<evidence type="ECO:0000256" key="1">
    <source>
        <dbReference type="ARBA" id="ARBA00022614"/>
    </source>
</evidence>
<evidence type="ECO:0000259" key="3">
    <source>
        <dbReference type="Pfam" id="PF20160"/>
    </source>
</evidence>
<evidence type="ECO:0000256" key="2">
    <source>
        <dbReference type="ARBA" id="ARBA00022737"/>
    </source>
</evidence>
<dbReference type="Proteomes" id="UP000796880">
    <property type="component" value="Unassembled WGS sequence"/>
</dbReference>
<keyword evidence="1" id="KW-0433">Leucine-rich repeat</keyword>
<accession>A0A8K0HBL0</accession>
<sequence length="229" mass="25587">MEWLRRISLRGTMIKALPESSIENLGCSELQKLPPLPHSLVKLDRLSVVFCYSGADILKYFISHDHIDSGVSSIKIDVPPNWCDANFLGFAFCFVLDLSDVASERLFDHTSIECVYNFNDDGGAEYHCKEDGGALMDTRSFTQLFQVSGGSTREVVCHGVEKVNAYTAPPEEEEEETRPLAQLSLVSGTSSTSHEVVCIEDEKVKEDKSYPNTSAQEEPSFIDWVPYTF</sequence>
<keyword evidence="5" id="KW-1185">Reference proteome</keyword>
<protein>
    <recommendedName>
        <fullName evidence="3">C-JID domain-containing protein</fullName>
    </recommendedName>
</protein>
<feature type="domain" description="C-JID" evidence="3">
    <location>
        <begin position="71"/>
        <end position="124"/>
    </location>
</feature>
<keyword evidence="2" id="KW-0677">Repeat</keyword>
<reference evidence="4" key="1">
    <citation type="submission" date="2020-03" db="EMBL/GenBank/DDBJ databases">
        <title>A high-quality chromosome-level genome assembly of a woody plant with both climbing and erect habits, Rhamnella rubrinervis.</title>
        <authorList>
            <person name="Lu Z."/>
            <person name="Yang Y."/>
            <person name="Zhu X."/>
            <person name="Sun Y."/>
        </authorList>
    </citation>
    <scope>NUCLEOTIDE SEQUENCE</scope>
    <source>
        <strain evidence="4">BYM</strain>
        <tissue evidence="4">Leaf</tissue>
    </source>
</reference>
<organism evidence="4 5">
    <name type="scientific">Rhamnella rubrinervis</name>
    <dbReference type="NCBI Taxonomy" id="2594499"/>
    <lineage>
        <taxon>Eukaryota</taxon>
        <taxon>Viridiplantae</taxon>
        <taxon>Streptophyta</taxon>
        <taxon>Embryophyta</taxon>
        <taxon>Tracheophyta</taxon>
        <taxon>Spermatophyta</taxon>
        <taxon>Magnoliopsida</taxon>
        <taxon>eudicotyledons</taxon>
        <taxon>Gunneridae</taxon>
        <taxon>Pentapetalae</taxon>
        <taxon>rosids</taxon>
        <taxon>fabids</taxon>
        <taxon>Rosales</taxon>
        <taxon>Rhamnaceae</taxon>
        <taxon>rhamnoid group</taxon>
        <taxon>Rhamneae</taxon>
        <taxon>Rhamnella</taxon>
    </lineage>
</organism>
<proteinExistence type="predicted"/>